<keyword evidence="1" id="KW-0472">Membrane</keyword>
<keyword evidence="1" id="KW-1133">Transmembrane helix</keyword>
<organism evidence="2 3">
    <name type="scientific">Phragmitibacter flavus</name>
    <dbReference type="NCBI Taxonomy" id="2576071"/>
    <lineage>
        <taxon>Bacteria</taxon>
        <taxon>Pseudomonadati</taxon>
        <taxon>Verrucomicrobiota</taxon>
        <taxon>Verrucomicrobiia</taxon>
        <taxon>Verrucomicrobiales</taxon>
        <taxon>Verrucomicrobiaceae</taxon>
        <taxon>Phragmitibacter</taxon>
    </lineage>
</organism>
<dbReference type="Proteomes" id="UP000306196">
    <property type="component" value="Unassembled WGS sequence"/>
</dbReference>
<reference evidence="2 3" key="1">
    <citation type="submission" date="2019-05" db="EMBL/GenBank/DDBJ databases">
        <title>Verrucobacter flavum gen. nov., sp. nov. a new member of the family Verrucomicrobiaceae.</title>
        <authorList>
            <person name="Szuroczki S."/>
            <person name="Abbaszade G."/>
            <person name="Szabo A."/>
            <person name="Felfoldi T."/>
            <person name="Schumann P."/>
            <person name="Boka K."/>
            <person name="Keki Z."/>
            <person name="Toumi M."/>
            <person name="Toth E."/>
        </authorList>
    </citation>
    <scope>NUCLEOTIDE SEQUENCE [LARGE SCALE GENOMIC DNA]</scope>
    <source>
        <strain evidence="2 3">MG-N-17</strain>
    </source>
</reference>
<protein>
    <submittedName>
        <fullName evidence="2">Uncharacterized protein</fullName>
    </submittedName>
</protein>
<sequence>MLVWSLLTAVTLTAAEEGLPLPNWEQEEVQIFPLGGGLWPAGSAMPSQSDGAASGEDDVRLFIPNTATRKDGADDPGGRPLTADKDMIEVGADFFQQHEGMVQGGFVYDPEMLLNEGARDELSRLLANQAEKAKVAAHFVILESRQRLPQTVDLTKLAGANLMGGLSCMVVYPMGEPWRVRLFMSRRVTDVVKPDYLRVMARACIQDALKAVDAWDQLERFAIQLSIRLTWLEREHALPEIELVTMTEAVGEVSEMPEVKVTAPEGGDGSDAKSSWEIWWAWLKPWLLMALGGLVALMLLIFGVRWCWRRWVPRQRVVVWMLPEVQVPPRLGGKHCGGGGASVRY</sequence>
<keyword evidence="3" id="KW-1185">Reference proteome</keyword>
<accession>A0A5R8K9M2</accession>
<comment type="caution">
    <text evidence="2">The sequence shown here is derived from an EMBL/GenBank/DDBJ whole genome shotgun (WGS) entry which is preliminary data.</text>
</comment>
<name>A0A5R8K9M2_9BACT</name>
<dbReference type="AlphaFoldDB" id="A0A5R8K9M2"/>
<proteinExistence type="predicted"/>
<evidence type="ECO:0000256" key="1">
    <source>
        <dbReference type="SAM" id="Phobius"/>
    </source>
</evidence>
<keyword evidence="1" id="KW-0812">Transmembrane</keyword>
<evidence type="ECO:0000313" key="3">
    <source>
        <dbReference type="Proteomes" id="UP000306196"/>
    </source>
</evidence>
<evidence type="ECO:0000313" key="2">
    <source>
        <dbReference type="EMBL" id="TLD69042.1"/>
    </source>
</evidence>
<gene>
    <name evidence="2" type="ORF">FEM03_19430</name>
</gene>
<feature type="transmembrane region" description="Helical" evidence="1">
    <location>
        <begin position="286"/>
        <end position="308"/>
    </location>
</feature>
<dbReference type="EMBL" id="VAUV01000016">
    <property type="protein sequence ID" value="TLD69042.1"/>
    <property type="molecule type" value="Genomic_DNA"/>
</dbReference>